<name>A0A975BWH3_9BACT</name>
<proteinExistence type="predicted"/>
<dbReference type="EMBL" id="CP061800">
    <property type="protein sequence ID" value="QTA92568.1"/>
    <property type="molecule type" value="Genomic_DNA"/>
</dbReference>
<accession>A0A975BWH3</accession>
<keyword evidence="2" id="KW-1185">Reference proteome</keyword>
<dbReference type="Proteomes" id="UP000663722">
    <property type="component" value="Chromosome"/>
</dbReference>
<dbReference type="AlphaFoldDB" id="A0A975BWH3"/>
<evidence type="ECO:0000313" key="1">
    <source>
        <dbReference type="EMBL" id="QTA92568.1"/>
    </source>
</evidence>
<gene>
    <name evidence="1" type="ORF">dnm_086510</name>
</gene>
<sequence>MQMLRALRKFRFASFPHSGEPLSETRGVSDTFHLLIMDTKQFNT</sequence>
<reference evidence="1" key="1">
    <citation type="journal article" date="2021" name="Microb. Physiol.">
        <title>Proteogenomic Insights into the Physiology of Marine, Sulfate-Reducing, Filamentous Desulfonema limicola and Desulfonema magnum.</title>
        <authorList>
            <person name="Schnaars V."/>
            <person name="Wohlbrand L."/>
            <person name="Scheve S."/>
            <person name="Hinrichs C."/>
            <person name="Reinhardt R."/>
            <person name="Rabus R."/>
        </authorList>
    </citation>
    <scope>NUCLEOTIDE SEQUENCE</scope>
    <source>
        <strain evidence="1">4be13</strain>
    </source>
</reference>
<protein>
    <submittedName>
        <fullName evidence="1">Uncharacterized protein</fullName>
    </submittedName>
</protein>
<dbReference type="KEGG" id="dmm:dnm_086510"/>
<organism evidence="1 2">
    <name type="scientific">Desulfonema magnum</name>
    <dbReference type="NCBI Taxonomy" id="45655"/>
    <lineage>
        <taxon>Bacteria</taxon>
        <taxon>Pseudomonadati</taxon>
        <taxon>Thermodesulfobacteriota</taxon>
        <taxon>Desulfobacteria</taxon>
        <taxon>Desulfobacterales</taxon>
        <taxon>Desulfococcaceae</taxon>
        <taxon>Desulfonema</taxon>
    </lineage>
</organism>
<evidence type="ECO:0000313" key="2">
    <source>
        <dbReference type="Proteomes" id="UP000663722"/>
    </source>
</evidence>